<feature type="region of interest" description="Disordered" evidence="1">
    <location>
        <begin position="366"/>
        <end position="389"/>
    </location>
</feature>
<keyword evidence="3" id="KW-1185">Reference proteome</keyword>
<accession>A0A317X3R0</accession>
<dbReference type="InterPro" id="IPR022190">
    <property type="entry name" value="DUF3716"/>
</dbReference>
<evidence type="ECO:0000313" key="2">
    <source>
        <dbReference type="EMBL" id="PWY93249.1"/>
    </source>
</evidence>
<sequence length="389" mass="43953">MAAINREEARNRIEAAVLQTYEDQNPRTDNQEQEAAQNQPFVRPHLSAADKAVAMVLEAVRLIEWWEENGVPMMRKIKSREATSASVLYHRGVEVPPCTRCERLGPFARCIIAPVYREKSIHRAACSNCIFYHHGTYCSHREKFQVTTKKDWNAEDTEHVLAAGGLRAALQAAGQTGVEFLSAQPADAQPADAQPADAQPEDAQPEDAQPEDAQPAIAQPTDEQPAMPQPAVAQPMMAQSKKARTNKPELNKTDPDNDQPEKTQHEEYEAEARRYMLPEGFEMDLANFNEFGEYTQEQVDPDFGWTPQPQASRKEIQANHMPSPPGAPEPIQQYQMPTMQSDPFSLCAYPVNDDYWLFRLTPETLCEDQEPGHRPGRERWHPYRGHRGA</sequence>
<protein>
    <submittedName>
        <fullName evidence="2">Uncharacterized protein</fullName>
    </submittedName>
</protein>
<dbReference type="GeneID" id="37117109"/>
<name>A0A317X3R0_9EURO</name>
<dbReference type="Proteomes" id="UP000246702">
    <property type="component" value="Unassembled WGS sequence"/>
</dbReference>
<feature type="region of interest" description="Disordered" evidence="1">
    <location>
        <begin position="185"/>
        <end position="267"/>
    </location>
</feature>
<evidence type="ECO:0000256" key="1">
    <source>
        <dbReference type="SAM" id="MobiDB-lite"/>
    </source>
</evidence>
<dbReference type="AlphaFoldDB" id="A0A317X3R0"/>
<feature type="compositionally biased region" description="Low complexity" evidence="1">
    <location>
        <begin position="224"/>
        <end position="239"/>
    </location>
</feature>
<feature type="compositionally biased region" description="Basic and acidic residues" evidence="1">
    <location>
        <begin position="370"/>
        <end position="381"/>
    </location>
</feature>
<feature type="compositionally biased region" description="Basic and acidic residues" evidence="1">
    <location>
        <begin position="246"/>
        <end position="267"/>
    </location>
</feature>
<dbReference type="EMBL" id="MSFK01000007">
    <property type="protein sequence ID" value="PWY93249.1"/>
    <property type="molecule type" value="Genomic_DNA"/>
</dbReference>
<proteinExistence type="predicted"/>
<feature type="region of interest" description="Disordered" evidence="1">
    <location>
        <begin position="299"/>
        <end position="333"/>
    </location>
</feature>
<organism evidence="2 3">
    <name type="scientific">Aspergillus sclerotioniger CBS 115572</name>
    <dbReference type="NCBI Taxonomy" id="1450535"/>
    <lineage>
        <taxon>Eukaryota</taxon>
        <taxon>Fungi</taxon>
        <taxon>Dikarya</taxon>
        <taxon>Ascomycota</taxon>
        <taxon>Pezizomycotina</taxon>
        <taxon>Eurotiomycetes</taxon>
        <taxon>Eurotiomycetidae</taxon>
        <taxon>Eurotiales</taxon>
        <taxon>Aspergillaceae</taxon>
        <taxon>Aspergillus</taxon>
        <taxon>Aspergillus subgen. Circumdati</taxon>
    </lineage>
</organism>
<dbReference type="OrthoDB" id="4501554at2759"/>
<feature type="compositionally biased region" description="Low complexity" evidence="1">
    <location>
        <begin position="185"/>
        <end position="198"/>
    </location>
</feature>
<feature type="compositionally biased region" description="Acidic residues" evidence="1">
    <location>
        <begin position="199"/>
        <end position="210"/>
    </location>
</feature>
<gene>
    <name evidence="2" type="ORF">BO94DRAFT_573403</name>
</gene>
<comment type="caution">
    <text evidence="2">The sequence shown here is derived from an EMBL/GenBank/DDBJ whole genome shotgun (WGS) entry which is preliminary data.</text>
</comment>
<dbReference type="RefSeq" id="XP_025470010.1">
    <property type="nucleotide sequence ID" value="XM_025614966.1"/>
</dbReference>
<reference evidence="2 3" key="1">
    <citation type="submission" date="2016-12" db="EMBL/GenBank/DDBJ databases">
        <title>The genomes of Aspergillus section Nigri reveals drivers in fungal speciation.</title>
        <authorList>
            <consortium name="DOE Joint Genome Institute"/>
            <person name="Vesth T.C."/>
            <person name="Nybo J."/>
            <person name="Theobald S."/>
            <person name="Brandl J."/>
            <person name="Frisvad J.C."/>
            <person name="Nielsen K.F."/>
            <person name="Lyhne E.K."/>
            <person name="Kogle M.E."/>
            <person name="Kuo A."/>
            <person name="Riley R."/>
            <person name="Clum A."/>
            <person name="Nolan M."/>
            <person name="Lipzen A."/>
            <person name="Salamov A."/>
            <person name="Henrissat B."/>
            <person name="Wiebenga A."/>
            <person name="De Vries R.P."/>
            <person name="Grigoriev I.V."/>
            <person name="Mortensen U.H."/>
            <person name="Andersen M.R."/>
            <person name="Baker S.E."/>
        </authorList>
    </citation>
    <scope>NUCLEOTIDE SEQUENCE [LARGE SCALE GENOMIC DNA]</scope>
    <source>
        <strain evidence="2 3">CBS 115572</strain>
    </source>
</reference>
<dbReference type="Pfam" id="PF12511">
    <property type="entry name" value="DUF3716"/>
    <property type="match status" value="1"/>
</dbReference>
<evidence type="ECO:0000313" key="3">
    <source>
        <dbReference type="Proteomes" id="UP000246702"/>
    </source>
</evidence>